<comment type="caution">
    <text evidence="6">The sequence shown here is derived from an EMBL/GenBank/DDBJ whole genome shotgun (WGS) entry which is preliminary data.</text>
</comment>
<keyword evidence="7" id="KW-1185">Reference proteome</keyword>
<dbReference type="PANTHER" id="PTHR32114:SF2">
    <property type="entry name" value="ABC TRANSPORTER ABCH.3"/>
    <property type="match status" value="1"/>
</dbReference>
<protein>
    <recommendedName>
        <fullName evidence="3">Nuclease SbcCD subunit C</fullName>
    </recommendedName>
</protein>
<keyword evidence="4" id="KW-0175">Coiled coil</keyword>
<name>A0A7Y7IKA6_9MICC</name>
<proteinExistence type="inferred from homology"/>
<evidence type="ECO:0000256" key="1">
    <source>
        <dbReference type="ARBA" id="ARBA00006930"/>
    </source>
</evidence>
<dbReference type="PANTHER" id="PTHR32114">
    <property type="entry name" value="ABC TRANSPORTER ABCH.3"/>
    <property type="match status" value="1"/>
</dbReference>
<gene>
    <name evidence="6" type="ORF">G6034_19295</name>
</gene>
<comment type="subunit">
    <text evidence="2">Heterodimer of SbcC and SbcD.</text>
</comment>
<evidence type="ECO:0000313" key="6">
    <source>
        <dbReference type="EMBL" id="NVM97009.1"/>
    </source>
</evidence>
<accession>A0A7Y7IKA6</accession>
<dbReference type="InterPro" id="IPR027417">
    <property type="entry name" value="P-loop_NTPase"/>
</dbReference>
<evidence type="ECO:0000259" key="5">
    <source>
        <dbReference type="Pfam" id="PF13166"/>
    </source>
</evidence>
<evidence type="ECO:0000256" key="4">
    <source>
        <dbReference type="SAM" id="Coils"/>
    </source>
</evidence>
<feature type="coiled-coil region" evidence="4">
    <location>
        <begin position="374"/>
        <end position="401"/>
    </location>
</feature>
<reference evidence="6 7" key="1">
    <citation type="submission" date="2020-02" db="EMBL/GenBank/DDBJ databases">
        <title>Genome sequence of strain AETb3-4.</title>
        <authorList>
            <person name="Gao J."/>
            <person name="Zhang X."/>
        </authorList>
    </citation>
    <scope>NUCLEOTIDE SEQUENCE [LARGE SCALE GENOMIC DNA]</scope>
    <source>
        <strain evidence="6 7">AETb3-4</strain>
    </source>
</reference>
<dbReference type="Gene3D" id="3.40.50.300">
    <property type="entry name" value="P-loop containing nucleotide triphosphate hydrolases"/>
    <property type="match status" value="1"/>
</dbReference>
<evidence type="ECO:0000313" key="7">
    <source>
        <dbReference type="Proteomes" id="UP000543556"/>
    </source>
</evidence>
<evidence type="ECO:0000256" key="3">
    <source>
        <dbReference type="ARBA" id="ARBA00013368"/>
    </source>
</evidence>
<sequence>MEIESITVQADYCFGEQPLQLRELKKVNFIFAPNGAGKSTISSMLARQPSDAAQRTNWDVAPTNLPIRVFNEAYRSRVLTEHVNGIFTMGDTSKTINDQIDTLKSEIRDRTSERDKWNKEIGSGPDENTANGLLGEIESNRVAARKSIFSAHKDIDESVIPIVFEGYRNSQDKFFDEARKRFGEIQSLNSDVDWEPIKTRARSLSSGKKVRVRLPSITTVSLISADDVAEVASKSSHGQGGNFAEFIQHLNNEDWVSKGRDYVDEARGRCPFCQNQVPANLEHDLAQYFEGGFDAALQRSIRIESIVNANAAKLEGEISALEIALTGDAEIAEEDFNPAISRVRDAAKLLISQLHERSAHPTQPIAVSDVDSVVSELAQLVDDENEKIEQHKQIVENAGVERGKLVSDGWVAFLSGTAVSIEMKKFNGFELRKQKVITGLRTKITESEGQDSLANSKIENLQKSISNTSDVADKINKLLTAMGFHRFRLSSAGESSGGYRIVREDDTPAFDSLSEGEKSFICFAYFWESLFGSEVASGVPEDVVAVIDDPISSLDSDALFMIAAYIRDAAKLATKGTTNLRQLIVLTHNTQFHHEAAYTSDRNSQERRYFRLVKDLSGFTTVRDDKNESKIRGSYALLWHSVVEAARTEDESDLVRVGVFNIVRRILEGYFKTIGNVKDFDRLKDVSPTDERIVSQFHIWANSGSHTIADDIDQTIDVGRTKDFLRLFKQYFDIQRHGAHFDMMVAASGGESLLESDQLFARL</sequence>
<dbReference type="AlphaFoldDB" id="A0A7Y7IKA6"/>
<dbReference type="EMBL" id="JAAMFM010000055">
    <property type="protein sequence ID" value="NVM97009.1"/>
    <property type="molecule type" value="Genomic_DNA"/>
</dbReference>
<comment type="similarity">
    <text evidence="1">Belongs to the SMC family. SbcC subfamily.</text>
</comment>
<dbReference type="InterPro" id="IPR026866">
    <property type="entry name" value="CR006_AAA"/>
</dbReference>
<feature type="domain" description="Protein CR006 P-loop" evidence="5">
    <location>
        <begin position="14"/>
        <end position="732"/>
    </location>
</feature>
<dbReference type="Pfam" id="PF13166">
    <property type="entry name" value="AAA_13"/>
    <property type="match status" value="1"/>
</dbReference>
<dbReference type="Proteomes" id="UP000543556">
    <property type="component" value="Unassembled WGS sequence"/>
</dbReference>
<dbReference type="SUPFAM" id="SSF52540">
    <property type="entry name" value="P-loop containing nucleoside triphosphate hydrolases"/>
    <property type="match status" value="1"/>
</dbReference>
<organism evidence="6 7">
    <name type="scientific">Arthrobacter wenxiniae</name>
    <dbReference type="NCBI Taxonomy" id="2713570"/>
    <lineage>
        <taxon>Bacteria</taxon>
        <taxon>Bacillati</taxon>
        <taxon>Actinomycetota</taxon>
        <taxon>Actinomycetes</taxon>
        <taxon>Micrococcales</taxon>
        <taxon>Micrococcaceae</taxon>
        <taxon>Arthrobacter</taxon>
    </lineage>
</organism>
<evidence type="ECO:0000256" key="2">
    <source>
        <dbReference type="ARBA" id="ARBA00011322"/>
    </source>
</evidence>
<dbReference type="RefSeq" id="WP_176636711.1">
    <property type="nucleotide sequence ID" value="NZ_JAAMFM010000055.1"/>
</dbReference>